<gene>
    <name evidence="1" type="ORF">Tdes44962_MAKER03042</name>
</gene>
<dbReference type="EMBL" id="RIBY02001901">
    <property type="protein sequence ID" value="KAH9827231.1"/>
    <property type="molecule type" value="Genomic_DNA"/>
</dbReference>
<name>A0A9W7SRF1_9PEZI</name>
<dbReference type="SUPFAM" id="SSF48452">
    <property type="entry name" value="TPR-like"/>
    <property type="match status" value="1"/>
</dbReference>
<dbReference type="InterPro" id="IPR011990">
    <property type="entry name" value="TPR-like_helical_dom_sf"/>
</dbReference>
<reference evidence="1 2" key="2">
    <citation type="journal article" date="2021" name="Curr. Genet.">
        <title>Genetic response to nitrogen starvation in the aggressive Eucalyptus foliar pathogen Teratosphaeria destructans.</title>
        <authorList>
            <person name="Havenga M."/>
            <person name="Wingfield B.D."/>
            <person name="Wingfield M.J."/>
            <person name="Dreyer L.L."/>
            <person name="Roets F."/>
            <person name="Aylward J."/>
        </authorList>
    </citation>
    <scope>NUCLEOTIDE SEQUENCE [LARGE SCALE GENOMIC DNA]</scope>
    <source>
        <strain evidence="1">CMW44962</strain>
    </source>
</reference>
<evidence type="ECO:0000313" key="2">
    <source>
        <dbReference type="Proteomes" id="UP001138500"/>
    </source>
</evidence>
<dbReference type="Gene3D" id="1.25.40.10">
    <property type="entry name" value="Tetratricopeptide repeat domain"/>
    <property type="match status" value="1"/>
</dbReference>
<dbReference type="AlphaFoldDB" id="A0A9W7SRF1"/>
<reference evidence="1 2" key="1">
    <citation type="journal article" date="2018" name="IMA Fungus">
        <title>IMA Genome-F 10: Nine draft genome sequences of Claviceps purpurea s.lat., including C. arundinis, C. humidiphila, and C. cf. spartinae, pseudomolecules for the pitch canker pathogen Fusarium circinatum, draft genome of Davidsoniella eucalypti, Grosmannia galeiformis, Quambalaria eucalypti, and Teratosphaeria destructans.</title>
        <authorList>
            <person name="Wingfield B.D."/>
            <person name="Liu M."/>
            <person name="Nguyen H.D."/>
            <person name="Lane F.A."/>
            <person name="Morgan S.W."/>
            <person name="De Vos L."/>
            <person name="Wilken P.M."/>
            <person name="Duong T.A."/>
            <person name="Aylward J."/>
            <person name="Coetzee M.P."/>
            <person name="Dadej K."/>
            <person name="De Beer Z.W."/>
            <person name="Findlay W."/>
            <person name="Havenga M."/>
            <person name="Kolarik M."/>
            <person name="Menzies J.G."/>
            <person name="Naidoo K."/>
            <person name="Pochopski O."/>
            <person name="Shoukouhi P."/>
            <person name="Santana Q.C."/>
            <person name="Seifert K.A."/>
            <person name="Soal N."/>
            <person name="Steenkamp E.T."/>
            <person name="Tatham C.T."/>
            <person name="van der Nest M.A."/>
            <person name="Wingfield M.J."/>
        </authorList>
    </citation>
    <scope>NUCLEOTIDE SEQUENCE [LARGE SCALE GENOMIC DNA]</scope>
    <source>
        <strain evidence="1">CMW44962</strain>
    </source>
</reference>
<organism evidence="1 2">
    <name type="scientific">Teratosphaeria destructans</name>
    <dbReference type="NCBI Taxonomy" id="418781"/>
    <lineage>
        <taxon>Eukaryota</taxon>
        <taxon>Fungi</taxon>
        <taxon>Dikarya</taxon>
        <taxon>Ascomycota</taxon>
        <taxon>Pezizomycotina</taxon>
        <taxon>Dothideomycetes</taxon>
        <taxon>Dothideomycetidae</taxon>
        <taxon>Mycosphaerellales</taxon>
        <taxon>Teratosphaeriaceae</taxon>
        <taxon>Teratosphaeria</taxon>
    </lineage>
</organism>
<dbReference type="Proteomes" id="UP001138500">
    <property type="component" value="Unassembled WGS sequence"/>
</dbReference>
<comment type="caution">
    <text evidence="1">The sequence shown here is derived from an EMBL/GenBank/DDBJ whole genome shotgun (WGS) entry which is preliminary data.</text>
</comment>
<evidence type="ECO:0000313" key="1">
    <source>
        <dbReference type="EMBL" id="KAH9827231.1"/>
    </source>
</evidence>
<sequence>MERLGPALRNWYELLIGTALSFPDHVEIDDIAATCAAVLKASAPQHVSKVLEFAENLVASQTLSAWAYCLVASSRSYVHRQMGVVSESERVLSEAITRMKDSLADNRDRRCYQQLILSQAENVLQKPLDALPDPHGNTNRFQQALDLTLREEMGFDVDTGMTWEQIPELERLLYERKLKMSTRCYQALGLFSEASVLLERGANAQKGWAVNRLADVRIDLGQYEEAYALLTRHAILRPAISATHRLSVAIAEILTGRLEDAMATMAESHRLFERDPPQNPTNELHHVRLLIYGVASARARDDWKEVLQCAKKALNLIETYQSFSRYNFYRGLMKLTIGNALANLMNNDNLQNFASLANVEWRESQ</sequence>
<keyword evidence="2" id="KW-1185">Reference proteome</keyword>
<protein>
    <submittedName>
        <fullName evidence="1">Uncharacterized protein</fullName>
    </submittedName>
</protein>
<accession>A0A9W7SRF1</accession>
<proteinExistence type="predicted"/>
<dbReference type="OrthoDB" id="3800473at2759"/>